<feature type="transmembrane region" description="Helical" evidence="7">
    <location>
        <begin position="53"/>
        <end position="74"/>
    </location>
</feature>
<keyword evidence="2" id="KW-1003">Cell membrane</keyword>
<evidence type="ECO:0000313" key="9">
    <source>
        <dbReference type="EMBL" id="PWE14348.1"/>
    </source>
</evidence>
<feature type="transmembrane region" description="Helical" evidence="7">
    <location>
        <begin position="165"/>
        <end position="191"/>
    </location>
</feature>
<comment type="subunit">
    <text evidence="7">The complex comprises the extracytoplasmic solute receptor protein and the two transmembrane proteins.</text>
</comment>
<evidence type="ECO:0000259" key="8">
    <source>
        <dbReference type="Pfam" id="PF06808"/>
    </source>
</evidence>
<dbReference type="Proteomes" id="UP000245216">
    <property type="component" value="Unassembled WGS sequence"/>
</dbReference>
<dbReference type="InterPro" id="IPR010656">
    <property type="entry name" value="DctM"/>
</dbReference>
<keyword evidence="6 7" id="KW-0472">Membrane</keyword>
<feature type="transmembrane region" description="Helical" evidence="7">
    <location>
        <begin position="316"/>
        <end position="333"/>
    </location>
</feature>
<sequence length="431" mass="45267">MHAGFSVLLLLFLLGVGVPVAWSFAGTLLMLTLVYDVNLNTLMLQGFRSLNSLVLLALPLFIMAGYLMQAGGIAHRLVGFAEMLVKNRRGGMGASMVLASGVFGAISGTASAAVASIGTILVDPMEQRGYPRQYSAALLGISSLLGILIPPSITMILFAVVTQQSVVACFAATIGPGLLLMFGLILFNYVVAGRWFKESPAQPADEAKGRSSLKTLFYAIPALCIPALILGGIYGGIFTPTEAAAVAVVLVIGIGCFVYRELSMRKLCDSFVRTAETTGTVILILLFSFLIGRILVAQGVSQDLTTFVTGLVDSPIGILLMVNVFLILVGMIIDDVSLTVVVAPLLLPLVGVADVSPVQFAAIVACAVIVGSNSPPMAPVLYMSCRISKVAVHRSFGPAIAMIVFVAIPIQLITTFVPAVSLAFPRMLGLL</sequence>
<dbReference type="AlphaFoldDB" id="A0A2U2BJZ4"/>
<dbReference type="NCBIfam" id="TIGR00786">
    <property type="entry name" value="dctM"/>
    <property type="match status" value="1"/>
</dbReference>
<organism evidence="9 10">
    <name type="scientific">Alcaligenes faecalis</name>
    <dbReference type="NCBI Taxonomy" id="511"/>
    <lineage>
        <taxon>Bacteria</taxon>
        <taxon>Pseudomonadati</taxon>
        <taxon>Pseudomonadota</taxon>
        <taxon>Betaproteobacteria</taxon>
        <taxon>Burkholderiales</taxon>
        <taxon>Alcaligenaceae</taxon>
        <taxon>Alcaligenes</taxon>
    </lineage>
</organism>
<reference evidence="9 10" key="1">
    <citation type="submission" date="2018-05" db="EMBL/GenBank/DDBJ databases">
        <title>Genome Sequence of an Efficient Indole-Degrading Bacterium, Alcaligenes sp.YBY.</title>
        <authorList>
            <person name="Yang B."/>
        </authorList>
    </citation>
    <scope>NUCLEOTIDE SEQUENCE [LARGE SCALE GENOMIC DNA]</scope>
    <source>
        <strain evidence="9 10">YBY</strain>
    </source>
</reference>
<feature type="transmembrane region" description="Helical" evidence="7">
    <location>
        <begin position="6"/>
        <end position="33"/>
    </location>
</feature>
<dbReference type="PIRSF" id="PIRSF006066">
    <property type="entry name" value="HI0050"/>
    <property type="match status" value="1"/>
</dbReference>
<evidence type="ECO:0000256" key="4">
    <source>
        <dbReference type="ARBA" id="ARBA00022692"/>
    </source>
</evidence>
<evidence type="ECO:0000256" key="6">
    <source>
        <dbReference type="ARBA" id="ARBA00023136"/>
    </source>
</evidence>
<dbReference type="GO" id="GO:0022857">
    <property type="term" value="F:transmembrane transporter activity"/>
    <property type="evidence" value="ECO:0007669"/>
    <property type="project" value="UniProtKB-UniRule"/>
</dbReference>
<keyword evidence="5 7" id="KW-1133">Transmembrane helix</keyword>
<feature type="transmembrane region" description="Helical" evidence="7">
    <location>
        <begin position="274"/>
        <end position="296"/>
    </location>
</feature>
<protein>
    <recommendedName>
        <fullName evidence="7">TRAP transporter large permease protein</fullName>
    </recommendedName>
</protein>
<comment type="subcellular location">
    <subcellularLocation>
        <location evidence="1 7">Cell inner membrane</location>
        <topology evidence="1 7">Multi-pass membrane protein</topology>
    </subcellularLocation>
</comment>
<evidence type="ECO:0000256" key="3">
    <source>
        <dbReference type="ARBA" id="ARBA00022519"/>
    </source>
</evidence>
<dbReference type="Pfam" id="PF06808">
    <property type="entry name" value="DctM"/>
    <property type="match status" value="1"/>
</dbReference>
<evidence type="ECO:0000256" key="1">
    <source>
        <dbReference type="ARBA" id="ARBA00004429"/>
    </source>
</evidence>
<dbReference type="PANTHER" id="PTHR33362:SF2">
    <property type="entry name" value="TRAP TRANSPORTER LARGE PERMEASE PROTEIN"/>
    <property type="match status" value="1"/>
</dbReference>
<feature type="domain" description="TRAP C4-dicarboxylate transport system permease DctM subunit" evidence="8">
    <location>
        <begin position="8"/>
        <end position="418"/>
    </location>
</feature>
<keyword evidence="4 7" id="KW-0812">Transmembrane</keyword>
<keyword evidence="3 7" id="KW-0997">Cell inner membrane</keyword>
<gene>
    <name evidence="9" type="ORF">DF183_06340</name>
</gene>
<feature type="transmembrane region" description="Helical" evidence="7">
    <location>
        <begin position="243"/>
        <end position="262"/>
    </location>
</feature>
<dbReference type="STRING" id="511.UZ73_05300"/>
<feature type="transmembrane region" description="Helical" evidence="7">
    <location>
        <begin position="134"/>
        <end position="159"/>
    </location>
</feature>
<comment type="similarity">
    <text evidence="7">Belongs to the TRAP transporter large permease family.</text>
</comment>
<comment type="caution">
    <text evidence="7">Lacks conserved residue(s) required for the propagation of feature annotation.</text>
</comment>
<proteinExistence type="inferred from homology"/>
<dbReference type="RefSeq" id="WP_109088687.1">
    <property type="nucleotide sequence ID" value="NZ_QEXO01000002.1"/>
</dbReference>
<feature type="transmembrane region" description="Helical" evidence="7">
    <location>
        <begin position="399"/>
        <end position="424"/>
    </location>
</feature>
<feature type="transmembrane region" description="Helical" evidence="7">
    <location>
        <begin position="216"/>
        <end position="237"/>
    </location>
</feature>
<dbReference type="GO" id="GO:0005886">
    <property type="term" value="C:plasma membrane"/>
    <property type="evidence" value="ECO:0007669"/>
    <property type="project" value="UniProtKB-SubCell"/>
</dbReference>
<dbReference type="InterPro" id="IPR004681">
    <property type="entry name" value="TRAP_DctM"/>
</dbReference>
<evidence type="ECO:0000256" key="7">
    <source>
        <dbReference type="RuleBase" id="RU369079"/>
    </source>
</evidence>
<dbReference type="EMBL" id="QEXO01000002">
    <property type="protein sequence ID" value="PWE14348.1"/>
    <property type="molecule type" value="Genomic_DNA"/>
</dbReference>
<name>A0A2U2BJZ4_ALCFA</name>
<evidence type="ECO:0000256" key="2">
    <source>
        <dbReference type="ARBA" id="ARBA00022475"/>
    </source>
</evidence>
<comment type="function">
    <text evidence="7">Part of the tripartite ATP-independent periplasmic (TRAP) transport system.</text>
</comment>
<feature type="transmembrane region" description="Helical" evidence="7">
    <location>
        <begin position="94"/>
        <end position="122"/>
    </location>
</feature>
<evidence type="ECO:0000256" key="5">
    <source>
        <dbReference type="ARBA" id="ARBA00022989"/>
    </source>
</evidence>
<keyword evidence="7" id="KW-0813">Transport</keyword>
<evidence type="ECO:0000313" key="10">
    <source>
        <dbReference type="Proteomes" id="UP000245216"/>
    </source>
</evidence>
<accession>A0A2U2BJZ4</accession>
<reference evidence="9 10" key="2">
    <citation type="submission" date="2018-05" db="EMBL/GenBank/DDBJ databases">
        <authorList>
            <person name="Lanie J.A."/>
            <person name="Ng W.-L."/>
            <person name="Kazmierczak K.M."/>
            <person name="Andrzejewski T.M."/>
            <person name="Davidsen T.M."/>
            <person name="Wayne K.J."/>
            <person name="Tettelin H."/>
            <person name="Glass J.I."/>
            <person name="Rusch D."/>
            <person name="Podicherti R."/>
            <person name="Tsui H.-C.T."/>
            <person name="Winkler M.E."/>
        </authorList>
    </citation>
    <scope>NUCLEOTIDE SEQUENCE [LARGE SCALE GENOMIC DNA]</scope>
    <source>
        <strain evidence="9 10">YBY</strain>
    </source>
</reference>
<dbReference type="PANTHER" id="PTHR33362">
    <property type="entry name" value="SIALIC ACID TRAP TRANSPORTER PERMEASE PROTEIN SIAT-RELATED"/>
    <property type="match status" value="1"/>
</dbReference>
<comment type="caution">
    <text evidence="9">The sequence shown here is derived from an EMBL/GenBank/DDBJ whole genome shotgun (WGS) entry which is preliminary data.</text>
</comment>